<keyword evidence="6" id="KW-1185">Reference proteome</keyword>
<dbReference type="InterPro" id="IPR006141">
    <property type="entry name" value="Intein_N"/>
</dbReference>
<proteinExistence type="predicted"/>
<dbReference type="PANTHER" id="PTHR32305">
    <property type="match status" value="1"/>
</dbReference>
<dbReference type="Proteomes" id="UP001208017">
    <property type="component" value="Unassembled WGS sequence"/>
</dbReference>
<dbReference type="PROSITE" id="PS50818">
    <property type="entry name" value="INTEIN_C_TER"/>
    <property type="match status" value="1"/>
</dbReference>
<feature type="domain" description="Hint" evidence="4">
    <location>
        <begin position="351"/>
        <end position="445"/>
    </location>
</feature>
<accession>A0ABT3X223</accession>
<evidence type="ECO:0000256" key="2">
    <source>
        <dbReference type="ARBA" id="ARBA00022525"/>
    </source>
</evidence>
<evidence type="ECO:0000256" key="3">
    <source>
        <dbReference type="SAM" id="MobiDB-lite"/>
    </source>
</evidence>
<feature type="non-terminal residue" evidence="5">
    <location>
        <position position="1"/>
    </location>
</feature>
<gene>
    <name evidence="5" type="ORF">OS242_13550</name>
</gene>
<dbReference type="InterPro" id="IPR050708">
    <property type="entry name" value="T6SS_VgrG/RHS"/>
</dbReference>
<evidence type="ECO:0000256" key="1">
    <source>
        <dbReference type="ARBA" id="ARBA00004613"/>
    </source>
</evidence>
<dbReference type="RefSeq" id="WP_267152221.1">
    <property type="nucleotide sequence ID" value="NZ_JAPMLT010000008.1"/>
</dbReference>
<dbReference type="CDD" id="cd00081">
    <property type="entry name" value="Hint"/>
    <property type="match status" value="1"/>
</dbReference>
<feature type="compositionally biased region" description="Pro residues" evidence="3">
    <location>
        <begin position="220"/>
        <end position="234"/>
    </location>
</feature>
<dbReference type="InterPro" id="IPR022385">
    <property type="entry name" value="Rhs_assc_core"/>
</dbReference>
<feature type="region of interest" description="Disordered" evidence="3">
    <location>
        <begin position="199"/>
        <end position="234"/>
    </location>
</feature>
<dbReference type="NCBIfam" id="TIGR03696">
    <property type="entry name" value="Rhs_assc_core"/>
    <property type="match status" value="1"/>
</dbReference>
<dbReference type="NCBIfam" id="TIGR01443">
    <property type="entry name" value="intein_Cterm"/>
    <property type="match status" value="1"/>
</dbReference>
<dbReference type="PANTHER" id="PTHR32305:SF15">
    <property type="entry name" value="PROTEIN RHSA-RELATED"/>
    <property type="match status" value="1"/>
</dbReference>
<dbReference type="InterPro" id="IPR030934">
    <property type="entry name" value="Intein_C"/>
</dbReference>
<dbReference type="EMBL" id="JAPMLT010000008">
    <property type="protein sequence ID" value="MCX7570969.1"/>
    <property type="molecule type" value="Genomic_DNA"/>
</dbReference>
<dbReference type="Pfam" id="PF14449">
    <property type="entry name" value="PT-TG"/>
    <property type="match status" value="1"/>
</dbReference>
<dbReference type="InterPro" id="IPR003587">
    <property type="entry name" value="Hint_dom_N"/>
</dbReference>
<dbReference type="PROSITE" id="PS50817">
    <property type="entry name" value="INTEIN_N_TER"/>
    <property type="match status" value="1"/>
</dbReference>
<evidence type="ECO:0000313" key="5">
    <source>
        <dbReference type="EMBL" id="MCX7570969.1"/>
    </source>
</evidence>
<organism evidence="5 6">
    <name type="scientific">Tumebacillus lacus</name>
    <dbReference type="NCBI Taxonomy" id="2995335"/>
    <lineage>
        <taxon>Bacteria</taxon>
        <taxon>Bacillati</taxon>
        <taxon>Bacillota</taxon>
        <taxon>Bacilli</taxon>
        <taxon>Bacillales</taxon>
        <taxon>Alicyclobacillaceae</taxon>
        <taxon>Tumebacillus</taxon>
    </lineage>
</organism>
<dbReference type="Gene3D" id="2.180.10.10">
    <property type="entry name" value="RHS repeat-associated core"/>
    <property type="match status" value="1"/>
</dbReference>
<dbReference type="Gene3D" id="2.170.16.10">
    <property type="entry name" value="Hedgehog/Intein (Hint) domain"/>
    <property type="match status" value="1"/>
</dbReference>
<dbReference type="InterPro" id="IPR028900">
    <property type="entry name" value="Tox-SHH_dom"/>
</dbReference>
<comment type="subcellular location">
    <subcellularLocation>
        <location evidence="1">Secreted</location>
    </subcellularLocation>
</comment>
<feature type="compositionally biased region" description="Gly residues" evidence="3">
    <location>
        <begin position="208"/>
        <end position="218"/>
    </location>
</feature>
<dbReference type="SUPFAM" id="SSF51294">
    <property type="entry name" value="Hedgehog/intein (Hint) domain"/>
    <property type="match status" value="1"/>
</dbReference>
<evidence type="ECO:0000313" key="6">
    <source>
        <dbReference type="Proteomes" id="UP001208017"/>
    </source>
</evidence>
<keyword evidence="2" id="KW-0964">Secreted</keyword>
<evidence type="ECO:0000259" key="4">
    <source>
        <dbReference type="SMART" id="SM00306"/>
    </source>
</evidence>
<dbReference type="Pfam" id="PF07591">
    <property type="entry name" value="PT-HINT"/>
    <property type="match status" value="1"/>
</dbReference>
<sequence>TPTGHEEAIKQYHLKKEQTRYLYDGATLLNEYTGAGDPLAQYYMGADDQIVSRKMFGFHGRKDQGYLGNLRDRGHQLFYHYDAMGNVNDLTDHLGSDVLKYRYDAFGGVFTQLWTPYNNVGLTGKSYDIKASLMDYSARWYSPAEARFTTKDTWAGLQDLPQTLNRYAYALNNPVNITDPSGHAPCYEDDDGVLHCGYDPDPDNWEPRGGGGGGGGGYTPPNPDPVDPDPTPLPPAWMDVAKRAADLLAAAGFTPEEIQKIIPQLFSTGVDFIPVVGNIKSGLEATLGIDLITGEKLSTFDRVTAGISAFSLNSGALRAGLKTAGKVADVALDTSRHTDDLTDVSRALSCGRCFGTGTKVATDEGPKNIEDIQVGDKVLSKNDVTGDLDYKEVEELFTRIAPDVYRITIGNETLTTTAEHPFYIHHVGWVRTQDLHIGDEMETSSGTTAAVEKIQRVDEPTKVYNFSVADYHTYFVSELQVWTHNSSSDCGIETNYVLYNSKHKDSMPRPKGTGPNGGLLQSHHGLQQEWASNNLKQYGYDPKLAPTVTIETGKGLPHTSISNAQNARRSARVAVGNGKWSTTLQDELHYIVEDFSRAGFSRQTIQGVLDQQYRMLDKLNVPYGRVDF</sequence>
<comment type="caution">
    <text evidence="5">The sequence shown here is derived from an EMBL/GenBank/DDBJ whole genome shotgun (WGS) entry which is preliminary data.</text>
</comment>
<protein>
    <submittedName>
        <fullName evidence="5">Polymorphic toxin-type HINT domain-containing protein</fullName>
    </submittedName>
</protein>
<reference evidence="5 6" key="1">
    <citation type="submission" date="2022-11" db="EMBL/GenBank/DDBJ databases">
        <title>Study of microbial diversity in lake waters.</title>
        <authorList>
            <person name="Zhang J."/>
        </authorList>
    </citation>
    <scope>NUCLEOTIDE SEQUENCE [LARGE SCALE GENOMIC DNA]</scope>
    <source>
        <strain evidence="5 6">DT12</strain>
    </source>
</reference>
<dbReference type="SMART" id="SM00306">
    <property type="entry name" value="HintN"/>
    <property type="match status" value="1"/>
</dbReference>
<name>A0ABT3X223_9BACL</name>
<dbReference type="InterPro" id="IPR036844">
    <property type="entry name" value="Hint_dom_sf"/>
</dbReference>
<dbReference type="Pfam" id="PF15652">
    <property type="entry name" value="Tox-SHH"/>
    <property type="match status" value="1"/>
</dbReference>
<dbReference type="InterPro" id="IPR027797">
    <property type="entry name" value="PT-TG_dom"/>
</dbReference>